<keyword evidence="1" id="KW-0732">Signal</keyword>
<dbReference type="PANTHER" id="PTHR33474">
    <property type="entry name" value="TRANSMEMBRANE PROTEIN"/>
    <property type="match status" value="1"/>
</dbReference>
<feature type="chain" id="PRO_5002249990" evidence="1">
    <location>
        <begin position="24"/>
        <end position="83"/>
    </location>
</feature>
<dbReference type="OMA" id="MCLKAVP"/>
<evidence type="ECO:0000256" key="1">
    <source>
        <dbReference type="SAM" id="SignalP"/>
    </source>
</evidence>
<accession>A0A0D2QQW7</accession>
<dbReference type="EMBL" id="CM001742">
    <property type="protein sequence ID" value="KJB19361.1"/>
    <property type="molecule type" value="Genomic_DNA"/>
</dbReference>
<dbReference type="eggNOG" id="ENOG502S93I">
    <property type="taxonomic scope" value="Eukaryota"/>
</dbReference>
<evidence type="ECO:0000313" key="3">
    <source>
        <dbReference type="Proteomes" id="UP000032304"/>
    </source>
</evidence>
<gene>
    <name evidence="2" type="ORF">B456_003G097700</name>
</gene>
<dbReference type="AlphaFoldDB" id="A0A0D2QQW7"/>
<dbReference type="Gramene" id="KJB19361">
    <property type="protein sequence ID" value="KJB19361"/>
    <property type="gene ID" value="B456_003G097700"/>
</dbReference>
<dbReference type="OrthoDB" id="747636at2759"/>
<name>A0A0D2QQW7_GOSRA</name>
<organism evidence="2 3">
    <name type="scientific">Gossypium raimondii</name>
    <name type="common">Peruvian cotton</name>
    <name type="synonym">Gossypium klotzschianum subsp. raimondii</name>
    <dbReference type="NCBI Taxonomy" id="29730"/>
    <lineage>
        <taxon>Eukaryota</taxon>
        <taxon>Viridiplantae</taxon>
        <taxon>Streptophyta</taxon>
        <taxon>Embryophyta</taxon>
        <taxon>Tracheophyta</taxon>
        <taxon>Spermatophyta</taxon>
        <taxon>Magnoliopsida</taxon>
        <taxon>eudicotyledons</taxon>
        <taxon>Gunneridae</taxon>
        <taxon>Pentapetalae</taxon>
        <taxon>rosids</taxon>
        <taxon>malvids</taxon>
        <taxon>Malvales</taxon>
        <taxon>Malvaceae</taxon>
        <taxon>Malvoideae</taxon>
        <taxon>Gossypium</taxon>
    </lineage>
</organism>
<dbReference type="STRING" id="29730.A0A0D2QQW7"/>
<dbReference type="PANTHER" id="PTHR33474:SF2">
    <property type="entry name" value="TRANSMEMBRANE PROTEIN"/>
    <property type="match status" value="1"/>
</dbReference>
<reference evidence="2 3" key="1">
    <citation type="journal article" date="2012" name="Nature">
        <title>Repeated polyploidization of Gossypium genomes and the evolution of spinnable cotton fibres.</title>
        <authorList>
            <person name="Paterson A.H."/>
            <person name="Wendel J.F."/>
            <person name="Gundlach H."/>
            <person name="Guo H."/>
            <person name="Jenkins J."/>
            <person name="Jin D."/>
            <person name="Llewellyn D."/>
            <person name="Showmaker K.C."/>
            <person name="Shu S."/>
            <person name="Udall J."/>
            <person name="Yoo M.J."/>
            <person name="Byers R."/>
            <person name="Chen W."/>
            <person name="Doron-Faigenboim A."/>
            <person name="Duke M.V."/>
            <person name="Gong L."/>
            <person name="Grimwood J."/>
            <person name="Grover C."/>
            <person name="Grupp K."/>
            <person name="Hu G."/>
            <person name="Lee T.H."/>
            <person name="Li J."/>
            <person name="Lin L."/>
            <person name="Liu T."/>
            <person name="Marler B.S."/>
            <person name="Page J.T."/>
            <person name="Roberts A.W."/>
            <person name="Romanel E."/>
            <person name="Sanders W.S."/>
            <person name="Szadkowski E."/>
            <person name="Tan X."/>
            <person name="Tang H."/>
            <person name="Xu C."/>
            <person name="Wang J."/>
            <person name="Wang Z."/>
            <person name="Zhang D."/>
            <person name="Zhang L."/>
            <person name="Ashrafi H."/>
            <person name="Bedon F."/>
            <person name="Bowers J.E."/>
            <person name="Brubaker C.L."/>
            <person name="Chee P.W."/>
            <person name="Das S."/>
            <person name="Gingle A.R."/>
            <person name="Haigler C.H."/>
            <person name="Harker D."/>
            <person name="Hoffmann L.V."/>
            <person name="Hovav R."/>
            <person name="Jones D.C."/>
            <person name="Lemke C."/>
            <person name="Mansoor S."/>
            <person name="ur Rahman M."/>
            <person name="Rainville L.N."/>
            <person name="Rambani A."/>
            <person name="Reddy U.K."/>
            <person name="Rong J.K."/>
            <person name="Saranga Y."/>
            <person name="Scheffler B.E."/>
            <person name="Scheffler J.A."/>
            <person name="Stelly D.M."/>
            <person name="Triplett B.A."/>
            <person name="Van Deynze A."/>
            <person name="Vaslin M.F."/>
            <person name="Waghmare V.N."/>
            <person name="Walford S.A."/>
            <person name="Wright R.J."/>
            <person name="Zaki E.A."/>
            <person name="Zhang T."/>
            <person name="Dennis E.S."/>
            <person name="Mayer K.F."/>
            <person name="Peterson D.G."/>
            <person name="Rokhsar D.S."/>
            <person name="Wang X."/>
            <person name="Schmutz J."/>
        </authorList>
    </citation>
    <scope>NUCLEOTIDE SEQUENCE [LARGE SCALE GENOMIC DNA]</scope>
</reference>
<feature type="signal peptide" evidence="1">
    <location>
        <begin position="1"/>
        <end position="23"/>
    </location>
</feature>
<protein>
    <submittedName>
        <fullName evidence="2">Uncharacterized protein</fullName>
    </submittedName>
</protein>
<sequence>MDSTLFRLLVVLLGLSHIIFSNAVPVTRTGTLMHGSQVHQLQENTHLVTVEKSSDGEIIKGRMFAELNDYPGSGANNRHTPRP</sequence>
<proteinExistence type="predicted"/>
<keyword evidence="3" id="KW-1185">Reference proteome</keyword>
<evidence type="ECO:0000313" key="2">
    <source>
        <dbReference type="EMBL" id="KJB19361.1"/>
    </source>
</evidence>
<dbReference type="Proteomes" id="UP000032304">
    <property type="component" value="Chromosome 3"/>
</dbReference>